<evidence type="ECO:0000256" key="1">
    <source>
        <dbReference type="SAM" id="MobiDB-lite"/>
    </source>
</evidence>
<organism evidence="2 3">
    <name type="scientific">Thermaerobacter subterraneus DSM 13965</name>
    <dbReference type="NCBI Taxonomy" id="867903"/>
    <lineage>
        <taxon>Bacteria</taxon>
        <taxon>Bacillati</taxon>
        <taxon>Bacillota</taxon>
        <taxon>Clostridia</taxon>
        <taxon>Eubacteriales</taxon>
        <taxon>Clostridiales Family XVII. Incertae Sedis</taxon>
        <taxon>Thermaerobacter</taxon>
    </lineage>
</organism>
<dbReference type="eggNOG" id="COG0388">
    <property type="taxonomic scope" value="Bacteria"/>
</dbReference>
<feature type="region of interest" description="Disordered" evidence="1">
    <location>
        <begin position="268"/>
        <end position="345"/>
    </location>
</feature>
<feature type="compositionally biased region" description="Gly residues" evidence="1">
    <location>
        <begin position="463"/>
        <end position="472"/>
    </location>
</feature>
<dbReference type="Gene3D" id="3.60.110.10">
    <property type="entry name" value="Carbon-nitrogen hydrolase"/>
    <property type="match status" value="1"/>
</dbReference>
<feature type="compositionally biased region" description="Gly residues" evidence="1">
    <location>
        <begin position="436"/>
        <end position="445"/>
    </location>
</feature>
<reference evidence="2" key="1">
    <citation type="submission" date="2010-10" db="EMBL/GenBank/DDBJ databases">
        <authorList>
            <consortium name="US DOE Joint Genome Institute (JGI-PGF)"/>
            <person name="Lucas S."/>
            <person name="Copeland A."/>
            <person name="Lapidus A."/>
            <person name="Bruce D."/>
            <person name="Goodwin L."/>
            <person name="Pitluck S."/>
            <person name="Kyrpides N."/>
            <person name="Mavromatis K."/>
            <person name="Detter J.C."/>
            <person name="Han C."/>
            <person name="Land M."/>
            <person name="Hauser L."/>
            <person name="Markowitz V."/>
            <person name="Cheng J.-F."/>
            <person name="Hugenholtz P."/>
            <person name="Woyke T."/>
            <person name="Wu D."/>
            <person name="Pukall R."/>
            <person name="Wahrenburg C."/>
            <person name="Brambilla E."/>
            <person name="Klenk H.-P."/>
            <person name="Eisen J.A."/>
        </authorList>
    </citation>
    <scope>NUCLEOTIDE SEQUENCE [LARGE SCALE GENOMIC DNA]</scope>
    <source>
        <strain evidence="2">DSM 13965</strain>
    </source>
</reference>
<keyword evidence="3" id="KW-1185">Reference proteome</keyword>
<evidence type="ECO:0000313" key="3">
    <source>
        <dbReference type="Proteomes" id="UP000005710"/>
    </source>
</evidence>
<dbReference type="AlphaFoldDB" id="K6PMC5"/>
<feature type="compositionally biased region" description="Basic residues" evidence="1">
    <location>
        <begin position="417"/>
        <end position="428"/>
    </location>
</feature>
<dbReference type="EMBL" id="AENY02000003">
    <property type="protein sequence ID" value="EKP94007.1"/>
    <property type="molecule type" value="Genomic_DNA"/>
</dbReference>
<feature type="region of interest" description="Disordered" evidence="1">
    <location>
        <begin position="357"/>
        <end position="472"/>
    </location>
</feature>
<dbReference type="STRING" id="867903.ThesuDRAFT_01731"/>
<feature type="compositionally biased region" description="Low complexity" evidence="1">
    <location>
        <begin position="393"/>
        <end position="416"/>
    </location>
</feature>
<protein>
    <submittedName>
        <fullName evidence="2">Amidohydrolase</fullName>
    </submittedName>
</protein>
<dbReference type="InterPro" id="IPR036526">
    <property type="entry name" value="C-N_Hydrolase_sf"/>
</dbReference>
<dbReference type="CDD" id="cd07197">
    <property type="entry name" value="nitrilase"/>
    <property type="match status" value="1"/>
</dbReference>
<dbReference type="SUPFAM" id="SSF56317">
    <property type="entry name" value="Carbon-nitrogen hydrolase"/>
    <property type="match status" value="1"/>
</dbReference>
<dbReference type="RefSeq" id="WP_006904004.1">
    <property type="nucleotide sequence ID" value="NZ_JH976535.1"/>
</dbReference>
<reference evidence="2" key="2">
    <citation type="submission" date="2012-10" db="EMBL/GenBank/DDBJ databases">
        <title>Improved high-quality draft of Thermaerobacter subterraneus C21, DSM 13965.</title>
        <authorList>
            <consortium name="DOE Joint Genome Institute"/>
            <person name="Eisen J."/>
            <person name="Huntemann M."/>
            <person name="Wei C.-L."/>
            <person name="Han J."/>
            <person name="Detter J.C."/>
            <person name="Han C."/>
            <person name="Tapia R."/>
            <person name="Chen A."/>
            <person name="Kyrpides N."/>
            <person name="Mavromatis K."/>
            <person name="Markowitz V."/>
            <person name="Szeto E."/>
            <person name="Ivanova N."/>
            <person name="Mikhailova N."/>
            <person name="Ovchinnikova G."/>
            <person name="Pagani I."/>
            <person name="Pati A."/>
            <person name="Goodwin L."/>
            <person name="Nordberg H.P."/>
            <person name="Cantor M.N."/>
            <person name="Hua S.X."/>
            <person name="Woyke T."/>
            <person name="Eisen J."/>
            <person name="Klenk H.-P."/>
        </authorList>
    </citation>
    <scope>NUCLEOTIDE SEQUENCE [LARGE SCALE GENOMIC DNA]</scope>
    <source>
        <strain evidence="2">DSM 13965</strain>
    </source>
</reference>
<dbReference type="GO" id="GO:0016787">
    <property type="term" value="F:hydrolase activity"/>
    <property type="evidence" value="ECO:0007669"/>
    <property type="project" value="UniProtKB-KW"/>
</dbReference>
<name>K6PMC5_9FIRM</name>
<feature type="compositionally biased region" description="Basic residues" evidence="1">
    <location>
        <begin position="305"/>
        <end position="319"/>
    </location>
</feature>
<accession>K6PMC5</accession>
<comment type="caution">
    <text evidence="2">The sequence shown here is derived from an EMBL/GenBank/DDBJ whole genome shotgun (WGS) entry which is preliminary data.</text>
</comment>
<sequence>MVLSGLGGLLPLSALAGEPPRWDGRLAALARRFGDAAAEVWSEWAAQAARTLGIYLCPGTVVVPQGEGFEHVALCFGPDGRLLARQAQLHATPEEAALGLVPGDDWTPFTLGGWTASLVVGRDGWIPEVGRWASLEGVRLVVHPGYALDAAGRWDLVAGPWQVVQQTQVYWVHAAPSGQAGTRDLAPQAAIFAPCEITPAGRGWLAWEDGGEPAAATLEAAALAAVREQYPLDRYLHPALYLRQLLPAYRRLAGAGGWGMANVANAGQAAPGKGDGKPAAPPPALPGLASVPAAGEPGPGDAGRARPRPAGRRRRRARKGGAAGLLRQGRDAGRAGVTGAPPADAAAACEPGVTAAVAAPPPAARPGKAGPASTRDPGPGPSPCNGREGDGGPPASGRTAAGPAAAPGGGPAAAPAGRKRRRRKRRPRAAPAPHGTGPGSGGDGNPPGAKQGGSPASSRGAQPAGGDGTGGA</sequence>
<gene>
    <name evidence="2" type="ORF">ThesuDRAFT_01731</name>
</gene>
<proteinExistence type="predicted"/>
<evidence type="ECO:0000313" key="2">
    <source>
        <dbReference type="EMBL" id="EKP94007.1"/>
    </source>
</evidence>
<dbReference type="Proteomes" id="UP000005710">
    <property type="component" value="Unassembled WGS sequence"/>
</dbReference>
<dbReference type="HOGENOM" id="CLU_578623_0_0_9"/>
<feature type="compositionally biased region" description="Low complexity" evidence="1">
    <location>
        <begin position="334"/>
        <end position="345"/>
    </location>
</feature>
<dbReference type="OrthoDB" id="9811121at2"/>
<feature type="compositionally biased region" description="Low complexity" evidence="1">
    <location>
        <begin position="286"/>
        <end position="296"/>
    </location>
</feature>